<evidence type="ECO:0000313" key="3">
    <source>
        <dbReference type="Proteomes" id="UP000461010"/>
    </source>
</evidence>
<dbReference type="EMBL" id="WFKK01000018">
    <property type="protein sequence ID" value="KAB7888977.1"/>
    <property type="molecule type" value="Genomic_DNA"/>
</dbReference>
<sequence>MSKNIYKELENTVLKTLKYFKEDLTVTDKSILKNYKGAFLYAYRDKGTSICLLDINKHDYSKSEKQMEFRLSNIWYYLNTTNKDFLYFDGEKLKKITRFELNALFNIHSNEVLEKKKLLNDLNIELITFELLNLMTSTRCWKHYVLNSNNPALRRLRNYFDFEKIKKTDKHIELRAELTRLLK</sequence>
<proteinExistence type="predicted"/>
<evidence type="ECO:0000313" key="2">
    <source>
        <dbReference type="EMBL" id="KAB7891910.1"/>
    </source>
</evidence>
<dbReference type="AlphaFoldDB" id="A0A6L4WSS3"/>
<dbReference type="Proteomes" id="UP000461010">
    <property type="component" value="Unassembled WGS sequence"/>
</dbReference>
<keyword evidence="3" id="KW-1185">Reference proteome</keyword>
<comment type="caution">
    <text evidence="1">The sequence shown here is derived from an EMBL/GenBank/DDBJ whole genome shotgun (WGS) entry which is preliminary data.</text>
</comment>
<reference evidence="3 4" key="1">
    <citation type="submission" date="2019-10" db="EMBL/GenBank/DDBJ databases">
        <title>Poseidonibacter ostreae sp. nov., isolated from the gut of the Ostrea denselamellosa.</title>
        <authorList>
            <person name="Choi A."/>
        </authorList>
    </citation>
    <scope>NUCLEOTIDE SEQUENCE [LARGE SCALE GENOMIC DNA]</scope>
    <source>
        <strain evidence="1 4">SJOD-M-33</strain>
        <strain evidence="2 3">SJOD-M-5</strain>
    </source>
</reference>
<accession>A0A6L4WSS3</accession>
<dbReference type="EMBL" id="WFKJ01000010">
    <property type="protein sequence ID" value="KAB7891910.1"/>
    <property type="molecule type" value="Genomic_DNA"/>
</dbReference>
<evidence type="ECO:0000313" key="4">
    <source>
        <dbReference type="Proteomes" id="UP000472839"/>
    </source>
</evidence>
<organism evidence="1 4">
    <name type="scientific">Poseidonibacter ostreae</name>
    <dbReference type="NCBI Taxonomy" id="2654171"/>
    <lineage>
        <taxon>Bacteria</taxon>
        <taxon>Pseudomonadati</taxon>
        <taxon>Campylobacterota</taxon>
        <taxon>Epsilonproteobacteria</taxon>
        <taxon>Campylobacterales</taxon>
        <taxon>Arcobacteraceae</taxon>
        <taxon>Poseidonibacter</taxon>
    </lineage>
</organism>
<gene>
    <name evidence="2" type="ORF">GBG18_04800</name>
    <name evidence="1" type="ORF">GBG19_07250</name>
</gene>
<dbReference type="RefSeq" id="WP_152188897.1">
    <property type="nucleotide sequence ID" value="NZ_WFKI01000028.1"/>
</dbReference>
<evidence type="ECO:0000313" key="1">
    <source>
        <dbReference type="EMBL" id="KAB7888977.1"/>
    </source>
</evidence>
<protein>
    <submittedName>
        <fullName evidence="1">Uncharacterized protein</fullName>
    </submittedName>
</protein>
<dbReference type="Proteomes" id="UP000472839">
    <property type="component" value="Unassembled WGS sequence"/>
</dbReference>
<name>A0A6L4WSS3_9BACT</name>